<dbReference type="PANTHER" id="PTHR43507:SF1">
    <property type="entry name" value="NADH-UBIQUINONE OXIDOREDUCTASE CHAIN 4"/>
    <property type="match status" value="1"/>
</dbReference>
<geneLocation type="mitochondrion" evidence="3"/>
<keyword evidence="1" id="KW-0813">Transport</keyword>
<feature type="transmembrane region" description="Helical" evidence="1">
    <location>
        <begin position="266"/>
        <end position="289"/>
    </location>
</feature>
<comment type="catalytic activity">
    <reaction evidence="1">
        <text>a ubiquinone + NADH + 5 H(+)(in) = a ubiquinol + NAD(+) + 4 H(+)(out)</text>
        <dbReference type="Rhea" id="RHEA:29091"/>
        <dbReference type="Rhea" id="RHEA-COMP:9565"/>
        <dbReference type="Rhea" id="RHEA-COMP:9566"/>
        <dbReference type="ChEBI" id="CHEBI:15378"/>
        <dbReference type="ChEBI" id="CHEBI:16389"/>
        <dbReference type="ChEBI" id="CHEBI:17976"/>
        <dbReference type="ChEBI" id="CHEBI:57540"/>
        <dbReference type="ChEBI" id="CHEBI:57945"/>
        <dbReference type="EC" id="7.1.1.2"/>
    </reaction>
</comment>
<evidence type="ECO:0000256" key="1">
    <source>
        <dbReference type="RuleBase" id="RU003297"/>
    </source>
</evidence>
<keyword evidence="1" id="KW-0249">Electron transport</keyword>
<feature type="transmembrane region" description="Helical" evidence="1">
    <location>
        <begin position="188"/>
        <end position="211"/>
    </location>
</feature>
<feature type="transmembrane region" description="Helical" evidence="1">
    <location>
        <begin position="231"/>
        <end position="254"/>
    </location>
</feature>
<feature type="domain" description="NADH:quinone oxidoreductase/Mrp antiporter transmembrane" evidence="2">
    <location>
        <begin position="155"/>
        <end position="434"/>
    </location>
</feature>
<dbReference type="GO" id="GO:0003954">
    <property type="term" value="F:NADH dehydrogenase activity"/>
    <property type="evidence" value="ECO:0007669"/>
    <property type="project" value="TreeGrafter"/>
</dbReference>
<keyword evidence="1" id="KW-0520">NAD</keyword>
<dbReference type="EMBL" id="KX524143">
    <property type="protein sequence ID" value="ASY95711.1"/>
    <property type="molecule type" value="Genomic_DNA"/>
</dbReference>
<feature type="transmembrane region" description="Helical" evidence="1">
    <location>
        <begin position="295"/>
        <end position="315"/>
    </location>
</feature>
<keyword evidence="1" id="KW-0679">Respiratory chain</keyword>
<gene>
    <name evidence="3" type="primary">nad4</name>
</gene>
<reference evidence="3" key="1">
    <citation type="submission" date="2016-07" db="EMBL/GenBank/DDBJ databases">
        <title>Mitochondrial genome evolution in stichotrich ciliates.</title>
        <authorList>
            <person name="Chen X."/>
            <person name="Landweber L."/>
        </authorList>
    </citation>
    <scope>NUCLEOTIDE SEQUENCE</scope>
</reference>
<comment type="similarity">
    <text evidence="1">Belongs to the complex I subunit 4 family.</text>
</comment>
<organism evidence="3">
    <name type="scientific">Paraurostyla sp</name>
    <dbReference type="NCBI Taxonomy" id="6014"/>
    <lineage>
        <taxon>Eukaryota</taxon>
        <taxon>Sar</taxon>
        <taxon>Alveolata</taxon>
        <taxon>Ciliophora</taxon>
        <taxon>Intramacronucleata</taxon>
        <taxon>Spirotrichea</taxon>
        <taxon>Stichotrichia</taxon>
        <taxon>Stichotrichida</taxon>
        <taxon>Amphisiellidae</taxon>
        <taxon>Paraurostyla</taxon>
    </lineage>
</organism>
<evidence type="ECO:0000313" key="3">
    <source>
        <dbReference type="EMBL" id="ASY95711.1"/>
    </source>
</evidence>
<dbReference type="GO" id="GO:0008137">
    <property type="term" value="F:NADH dehydrogenase (ubiquinone) activity"/>
    <property type="evidence" value="ECO:0007669"/>
    <property type="project" value="UniProtKB-UniRule"/>
</dbReference>
<feature type="transmembrane region" description="Helical" evidence="1">
    <location>
        <begin position="392"/>
        <end position="419"/>
    </location>
</feature>
<feature type="transmembrane region" description="Helical" evidence="1">
    <location>
        <begin position="158"/>
        <end position="176"/>
    </location>
</feature>
<feature type="transmembrane region" description="Helical" evidence="1">
    <location>
        <begin position="347"/>
        <end position="371"/>
    </location>
</feature>
<feature type="transmembrane region" description="Helical" evidence="1">
    <location>
        <begin position="12"/>
        <end position="35"/>
    </location>
</feature>
<dbReference type="GO" id="GO:0042773">
    <property type="term" value="P:ATP synthesis coupled electron transport"/>
    <property type="evidence" value="ECO:0007669"/>
    <property type="project" value="InterPro"/>
</dbReference>
<feature type="transmembrane region" description="Helical" evidence="1">
    <location>
        <begin position="47"/>
        <end position="71"/>
    </location>
</feature>
<dbReference type="InterPro" id="IPR001750">
    <property type="entry name" value="ND/Mrp_TM"/>
</dbReference>
<feature type="transmembrane region" description="Helical" evidence="1">
    <location>
        <begin position="106"/>
        <end position="127"/>
    </location>
</feature>
<keyword evidence="1 3" id="KW-0496">Mitochondrion</keyword>
<feature type="transmembrane region" description="Helical" evidence="1">
    <location>
        <begin position="134"/>
        <end position="152"/>
    </location>
</feature>
<keyword evidence="1" id="KW-0812">Transmembrane</keyword>
<dbReference type="GO" id="GO:0031966">
    <property type="term" value="C:mitochondrial membrane"/>
    <property type="evidence" value="ECO:0007669"/>
    <property type="project" value="UniProtKB-SubCell"/>
</dbReference>
<comment type="function">
    <text evidence="1">Core subunit of the mitochondrial membrane respiratory chain NADH dehydrogenase (Complex I) which catalyzes electron transfer from NADH through the respiratory chain, using ubiquinone as an electron acceptor. Essential for the catalytic activity and assembly of complex I.</text>
</comment>
<dbReference type="GO" id="GO:0048039">
    <property type="term" value="F:ubiquinone binding"/>
    <property type="evidence" value="ECO:0007669"/>
    <property type="project" value="TreeGrafter"/>
</dbReference>
<keyword evidence="1" id="KW-1133">Transmembrane helix</keyword>
<dbReference type="EC" id="7.1.1.2" evidence="1"/>
<feature type="transmembrane region" description="Helical" evidence="1">
    <location>
        <begin position="425"/>
        <end position="446"/>
    </location>
</feature>
<proteinExistence type="inferred from homology"/>
<dbReference type="InterPro" id="IPR003918">
    <property type="entry name" value="NADH_UbQ_OxRdtase"/>
</dbReference>
<accession>A0A3S6K1Y7</accession>
<name>A0A3S6K1Y7_9STIC</name>
<comment type="subcellular location">
    <subcellularLocation>
        <location evidence="1">Mitochondrion membrane</location>
        <topology evidence="1">Multi-pass membrane protein</topology>
    </subcellularLocation>
</comment>
<sequence length="495" mass="59633">MIIFKHKILWYGFIFFTFFFTFFFIFFLFFFKILSISSFFKFSYYNYLIKITLFFFLFFYFISFFSLYSIFDNFFNFLFFENHSFLFFENHSFTYINFLNLNLINIFYFPFFYIFLLITMLSIFFCLTYNKNELISFLTYCFIILIFGYTLFLTDSLILFFLSYEMLLIPSFFILFKFAKTRRCVEAAYLMFFWTQFGALFLILSFLYLFLICQSSSFWIISNYQFSNFEVNFFFILWIIGFGVKLPLWPFYGWLPKAHVEASTNFSIFLSGVLVKFAFFGLMKCLFTIQLEPTFYYIYPFLTIGIVDASFKLFYQIDLKKLVAYSTVVEMHWLTICIISGQSPLILSSFCMLISHALLSTNSFLLVDAINRRFKTRLITEITGLNFLTPKLFLTILTNTLIFLGFPGSIFFIAEFLFFSFFFDLFPLLSIFFLIILYLIVPTFFFKTWMNVMFGYSTQFNNKIPLDLNKKEIIIYWGLIVLMFWLGLTWQSFIF</sequence>
<protein>
    <recommendedName>
        <fullName evidence="1">NADH-ubiquinone oxidoreductase chain 4</fullName>
        <ecNumber evidence="1">7.1.1.2</ecNumber>
    </recommendedName>
</protein>
<keyword evidence="1" id="KW-0472">Membrane</keyword>
<dbReference type="Pfam" id="PF00361">
    <property type="entry name" value="Proton_antipo_M"/>
    <property type="match status" value="1"/>
</dbReference>
<dbReference type="PANTHER" id="PTHR43507">
    <property type="entry name" value="NADH-UBIQUINONE OXIDOREDUCTASE CHAIN 4"/>
    <property type="match status" value="1"/>
</dbReference>
<keyword evidence="1" id="KW-0830">Ubiquinone</keyword>
<dbReference type="GO" id="GO:0015990">
    <property type="term" value="P:electron transport coupled proton transport"/>
    <property type="evidence" value="ECO:0007669"/>
    <property type="project" value="TreeGrafter"/>
</dbReference>
<dbReference type="PRINTS" id="PR01437">
    <property type="entry name" value="NUOXDRDTASE4"/>
</dbReference>
<feature type="transmembrane region" description="Helical" evidence="1">
    <location>
        <begin position="473"/>
        <end position="493"/>
    </location>
</feature>
<feature type="transmembrane region" description="Helical" evidence="1">
    <location>
        <begin position="322"/>
        <end position="341"/>
    </location>
</feature>
<dbReference type="AlphaFoldDB" id="A0A3S6K1Y7"/>
<evidence type="ECO:0000259" key="2">
    <source>
        <dbReference type="Pfam" id="PF00361"/>
    </source>
</evidence>